<evidence type="ECO:0000313" key="1">
    <source>
        <dbReference type="EMBL" id="CAE0705243.1"/>
    </source>
</evidence>
<sequence length="288" mass="31012">MLRLTVLTDSVRAVRAASDTLSKLGLATSPLERVAHGCRAVAAADNVRVELREVSWLSELRRLRNAPRLGALVASGPDGSSPAPLALASSWLARHALLGETPAVLRDARLEASRTSKGLLREVVVSSSKLDAADAFFEVKRRVAQPKSTPPGVIRSGGVDWRVQPLSSSAAALVFRCSSVADTADQLRRAGVRFDHVGQNGTNAGQLVVDTPWRCGLEFRLCERTSPAAQFHESFRSITESEGHLPELQPTSLTGVREADRVTAEEAGCWGETHAILRRPLQLFGASR</sequence>
<reference evidence="1" key="1">
    <citation type="submission" date="2021-01" db="EMBL/GenBank/DDBJ databases">
        <authorList>
            <person name="Corre E."/>
            <person name="Pelletier E."/>
            <person name="Niang G."/>
            <person name="Scheremetjew M."/>
            <person name="Finn R."/>
            <person name="Kale V."/>
            <person name="Holt S."/>
            <person name="Cochrane G."/>
            <person name="Meng A."/>
            <person name="Brown T."/>
            <person name="Cohen L."/>
        </authorList>
    </citation>
    <scope>NUCLEOTIDE SEQUENCE</scope>
    <source>
        <strain evidence="1">CCMP1756</strain>
    </source>
</reference>
<dbReference type="EMBL" id="HBIW01023981">
    <property type="protein sequence ID" value="CAE0705243.1"/>
    <property type="molecule type" value="Transcribed_RNA"/>
</dbReference>
<gene>
    <name evidence="1" type="ORF">PCAL00307_LOCUS20691</name>
</gene>
<proteinExistence type="predicted"/>
<organism evidence="1">
    <name type="scientific">Pelagomonas calceolata</name>
    <dbReference type="NCBI Taxonomy" id="35677"/>
    <lineage>
        <taxon>Eukaryota</taxon>
        <taxon>Sar</taxon>
        <taxon>Stramenopiles</taxon>
        <taxon>Ochrophyta</taxon>
        <taxon>Pelagophyceae</taxon>
        <taxon>Pelagomonadales</taxon>
        <taxon>Pelagomonadaceae</taxon>
        <taxon>Pelagomonas</taxon>
    </lineage>
</organism>
<accession>A0A7S4A6G1</accession>
<dbReference type="AlphaFoldDB" id="A0A7S4A6G1"/>
<protein>
    <submittedName>
        <fullName evidence="1">Uncharacterized protein</fullName>
    </submittedName>
</protein>
<name>A0A7S4A6G1_9STRA</name>